<organism evidence="2 4">
    <name type="scientific">Oryza sativa subsp. japonica</name>
    <name type="common">Rice</name>
    <dbReference type="NCBI Taxonomy" id="39947"/>
    <lineage>
        <taxon>Eukaryota</taxon>
        <taxon>Viridiplantae</taxon>
        <taxon>Streptophyta</taxon>
        <taxon>Embryophyta</taxon>
        <taxon>Tracheophyta</taxon>
        <taxon>Spermatophyta</taxon>
        <taxon>Magnoliopsida</taxon>
        <taxon>Liliopsida</taxon>
        <taxon>Poales</taxon>
        <taxon>Poaceae</taxon>
        <taxon>BOP clade</taxon>
        <taxon>Oryzoideae</taxon>
        <taxon>Oryzeae</taxon>
        <taxon>Oryzinae</taxon>
        <taxon>Oryza</taxon>
        <taxon>Oryza sativa</taxon>
    </lineage>
</organism>
<proteinExistence type="predicted"/>
<reference evidence="4" key="3">
    <citation type="journal article" date="2005" name="Nature">
        <title>The map-based sequence of the rice genome.</title>
        <authorList>
            <consortium name="International rice genome sequencing project (IRGSP)"/>
            <person name="Matsumoto T."/>
            <person name="Wu J."/>
            <person name="Kanamori H."/>
            <person name="Katayose Y."/>
            <person name="Fujisawa M."/>
            <person name="Namiki N."/>
            <person name="Mizuno H."/>
            <person name="Yamamoto K."/>
            <person name="Antonio B.A."/>
            <person name="Baba T."/>
            <person name="Sakata K."/>
            <person name="Nagamura Y."/>
            <person name="Aoki H."/>
            <person name="Arikawa K."/>
            <person name="Arita K."/>
            <person name="Bito T."/>
            <person name="Chiden Y."/>
            <person name="Fujitsuka N."/>
            <person name="Fukunaka R."/>
            <person name="Hamada M."/>
            <person name="Harada C."/>
            <person name="Hayashi A."/>
            <person name="Hijishita S."/>
            <person name="Honda M."/>
            <person name="Hosokawa S."/>
            <person name="Ichikawa Y."/>
            <person name="Idonuma A."/>
            <person name="Iijima M."/>
            <person name="Ikeda M."/>
            <person name="Ikeno M."/>
            <person name="Ito K."/>
            <person name="Ito S."/>
            <person name="Ito T."/>
            <person name="Ito Y."/>
            <person name="Ito Y."/>
            <person name="Iwabuchi A."/>
            <person name="Kamiya K."/>
            <person name="Karasawa W."/>
            <person name="Kurita K."/>
            <person name="Katagiri S."/>
            <person name="Kikuta A."/>
            <person name="Kobayashi H."/>
            <person name="Kobayashi N."/>
            <person name="Machita K."/>
            <person name="Maehara T."/>
            <person name="Masukawa M."/>
            <person name="Mizubayashi T."/>
            <person name="Mukai Y."/>
            <person name="Nagasaki H."/>
            <person name="Nagata Y."/>
            <person name="Naito S."/>
            <person name="Nakashima M."/>
            <person name="Nakama Y."/>
            <person name="Nakamichi Y."/>
            <person name="Nakamura M."/>
            <person name="Meguro A."/>
            <person name="Negishi M."/>
            <person name="Ohta I."/>
            <person name="Ohta T."/>
            <person name="Okamoto M."/>
            <person name="Ono N."/>
            <person name="Saji S."/>
            <person name="Sakaguchi M."/>
            <person name="Sakai K."/>
            <person name="Shibata M."/>
            <person name="Shimokawa T."/>
            <person name="Song J."/>
            <person name="Takazaki Y."/>
            <person name="Terasawa K."/>
            <person name="Tsugane M."/>
            <person name="Tsuji K."/>
            <person name="Ueda S."/>
            <person name="Waki K."/>
            <person name="Yamagata H."/>
            <person name="Yamamoto M."/>
            <person name="Yamamoto S."/>
            <person name="Yamane H."/>
            <person name="Yoshiki S."/>
            <person name="Yoshihara R."/>
            <person name="Yukawa K."/>
            <person name="Zhong H."/>
            <person name="Yano M."/>
            <person name="Yuan Q."/>
            <person name="Ouyang S."/>
            <person name="Liu J."/>
            <person name="Jones K.M."/>
            <person name="Gansberger K."/>
            <person name="Moffat K."/>
            <person name="Hill J."/>
            <person name="Bera J."/>
            <person name="Fadrosh D."/>
            <person name="Jin S."/>
            <person name="Johri S."/>
            <person name="Kim M."/>
            <person name="Overton L."/>
            <person name="Reardon M."/>
            <person name="Tsitrin T."/>
            <person name="Vuong H."/>
            <person name="Weaver B."/>
            <person name="Ciecko A."/>
            <person name="Tallon L."/>
            <person name="Jackson J."/>
            <person name="Pai G."/>
            <person name="Aken S.V."/>
            <person name="Utterback T."/>
            <person name="Reidmuller S."/>
            <person name="Feldblyum T."/>
            <person name="Hsiao J."/>
            <person name="Zismann V."/>
            <person name="Iobst S."/>
            <person name="de Vazeille A.R."/>
            <person name="Buell C.R."/>
            <person name="Ying K."/>
            <person name="Li Y."/>
            <person name="Lu T."/>
            <person name="Huang Y."/>
            <person name="Zhao Q."/>
            <person name="Feng Q."/>
            <person name="Zhang L."/>
            <person name="Zhu J."/>
            <person name="Weng Q."/>
            <person name="Mu J."/>
            <person name="Lu Y."/>
            <person name="Fan D."/>
            <person name="Liu Y."/>
            <person name="Guan J."/>
            <person name="Zhang Y."/>
            <person name="Yu S."/>
            <person name="Liu X."/>
            <person name="Zhang Y."/>
            <person name="Hong G."/>
            <person name="Han B."/>
            <person name="Choisne N."/>
            <person name="Demange N."/>
            <person name="Orjeda G."/>
            <person name="Samain S."/>
            <person name="Cattolico L."/>
            <person name="Pelletier E."/>
            <person name="Couloux A."/>
            <person name="Segurens B."/>
            <person name="Wincker P."/>
            <person name="D'Hont A."/>
            <person name="Scarpelli C."/>
            <person name="Weissenbach J."/>
            <person name="Salanoubat M."/>
            <person name="Quetier F."/>
            <person name="Yu Y."/>
            <person name="Kim H.R."/>
            <person name="Rambo T."/>
            <person name="Currie J."/>
            <person name="Collura K."/>
            <person name="Luo M."/>
            <person name="Yang T."/>
            <person name="Ammiraju J.S.S."/>
            <person name="Engler F."/>
            <person name="Soderlund C."/>
            <person name="Wing R.A."/>
            <person name="Palmer L.E."/>
            <person name="de la Bastide M."/>
            <person name="Spiegel L."/>
            <person name="Nascimento L."/>
            <person name="Zutavern T."/>
            <person name="O'Shaughnessy A."/>
            <person name="Dike S."/>
            <person name="Dedhia N."/>
            <person name="Preston R."/>
            <person name="Balija V."/>
            <person name="McCombie W.R."/>
            <person name="Chow T."/>
            <person name="Chen H."/>
            <person name="Chung M."/>
            <person name="Chen C."/>
            <person name="Shaw J."/>
            <person name="Wu H."/>
            <person name="Hsiao K."/>
            <person name="Chao Y."/>
            <person name="Chu M."/>
            <person name="Cheng C."/>
            <person name="Hour A."/>
            <person name="Lee P."/>
            <person name="Lin S."/>
            <person name="Lin Y."/>
            <person name="Liou J."/>
            <person name="Liu S."/>
            <person name="Hsing Y."/>
            <person name="Raghuvanshi S."/>
            <person name="Mohanty A."/>
            <person name="Bharti A.K."/>
            <person name="Gaur A."/>
            <person name="Gupta V."/>
            <person name="Kumar D."/>
            <person name="Ravi V."/>
            <person name="Vij S."/>
            <person name="Kapur A."/>
            <person name="Khurana P."/>
            <person name="Khurana P."/>
            <person name="Khurana J.P."/>
            <person name="Tyagi A.K."/>
            <person name="Gaikwad K."/>
            <person name="Singh A."/>
            <person name="Dalal V."/>
            <person name="Srivastava S."/>
            <person name="Dixit A."/>
            <person name="Pal A.K."/>
            <person name="Ghazi I.A."/>
            <person name="Yadav M."/>
            <person name="Pandit A."/>
            <person name="Bhargava A."/>
            <person name="Sureshbabu K."/>
            <person name="Batra K."/>
            <person name="Sharma T.R."/>
            <person name="Mohapatra T."/>
            <person name="Singh N.K."/>
            <person name="Messing J."/>
            <person name="Nelson A.B."/>
            <person name="Fuks G."/>
            <person name="Kavchok S."/>
            <person name="Keizer G."/>
            <person name="Linton E."/>
            <person name="Llaca V."/>
            <person name="Song R."/>
            <person name="Tanyolac B."/>
            <person name="Young S."/>
            <person name="Ho-Il K."/>
            <person name="Hahn J.H."/>
            <person name="Sangsakoo G."/>
            <person name="Vanavichit A."/>
            <person name="de Mattos Luiz.A.T."/>
            <person name="Zimmer P.D."/>
            <person name="Malone G."/>
            <person name="Dellagostin O."/>
            <person name="de Oliveira A.C."/>
            <person name="Bevan M."/>
            <person name="Bancroft I."/>
            <person name="Minx P."/>
            <person name="Cordum H."/>
            <person name="Wilson R."/>
            <person name="Cheng Z."/>
            <person name="Jin W."/>
            <person name="Jiang J."/>
            <person name="Leong S.A."/>
            <person name="Iwama H."/>
            <person name="Gojobori T."/>
            <person name="Itoh T."/>
            <person name="Niimura Y."/>
            <person name="Fujii Y."/>
            <person name="Habara T."/>
            <person name="Sakai H."/>
            <person name="Sato Y."/>
            <person name="Wilson G."/>
            <person name="Kumar K."/>
            <person name="McCouch S."/>
            <person name="Juretic N."/>
            <person name="Hoen D."/>
            <person name="Wright S."/>
            <person name="Bruskiewich R."/>
            <person name="Bureau T."/>
            <person name="Miyao A."/>
            <person name="Hirochika H."/>
            <person name="Nishikawa T."/>
            <person name="Kadowaki K."/>
            <person name="Sugiura M."/>
            <person name="Burr B."/>
            <person name="Sasaki T."/>
        </authorList>
    </citation>
    <scope>NUCLEOTIDE SEQUENCE [LARGE SCALE GENOMIC DNA]</scope>
    <source>
        <strain evidence="4">cv. Nipponbare</strain>
    </source>
</reference>
<evidence type="ECO:0000313" key="4">
    <source>
        <dbReference type="Proteomes" id="UP000000763"/>
    </source>
</evidence>
<evidence type="ECO:0000313" key="3">
    <source>
        <dbReference type="EMBL" id="BAD10319.1"/>
    </source>
</evidence>
<dbReference type="Proteomes" id="UP000000763">
    <property type="component" value="Chromosome 8"/>
</dbReference>
<reference evidence="4" key="4">
    <citation type="journal article" date="2008" name="Nucleic Acids Res.">
        <title>The rice annotation project database (RAP-DB): 2008 update.</title>
        <authorList>
            <consortium name="The rice annotation project (RAP)"/>
        </authorList>
    </citation>
    <scope>GENOME REANNOTATION</scope>
    <source>
        <strain evidence="4">cv. Nipponbare</strain>
    </source>
</reference>
<dbReference type="EMBL" id="AP004623">
    <property type="protein sequence ID" value="BAC55998.1"/>
    <property type="molecule type" value="Genomic_DNA"/>
</dbReference>
<feature type="region of interest" description="Disordered" evidence="1">
    <location>
        <begin position="70"/>
        <end position="130"/>
    </location>
</feature>
<name>Q84ZA8_ORYSJ</name>
<sequence>MTDVTGLTPVMSSAGGHNSTSHLLPAKVELLHTQISQNTGVGYYASQRPEPVYIAGVLCASCLANLPQIGSLESHPGSPAEPAKGGQRGLPVRSPTLRQMGRCVEAADELAGNGDDSSNSSATEAARRGD</sequence>
<evidence type="ECO:0000313" key="2">
    <source>
        <dbReference type="EMBL" id="BAC55998.1"/>
    </source>
</evidence>
<accession>Q84ZA8</accession>
<reference evidence="2" key="1">
    <citation type="submission" date="2002-01" db="EMBL/GenBank/DDBJ databases">
        <title>Oryza sativa nipponbare(GA3) genomic DNA, chromosome 8, PAC clone:P0705A05.</title>
        <authorList>
            <person name="Sasaki T."/>
            <person name="Matsumoto T."/>
            <person name="Yamamoto K."/>
        </authorList>
    </citation>
    <scope>NUCLEOTIDE SEQUENCE</scope>
</reference>
<reference evidence="3" key="2">
    <citation type="submission" date="2002-06" db="EMBL/GenBank/DDBJ databases">
        <title>Oryza sativa nipponbare(GA3) genomic DNA, chromosome 8, BAC clone:OSJNBa0044E16.</title>
        <authorList>
            <person name="Sasaki T."/>
            <person name="Matsumoto T."/>
            <person name="Katayose Y."/>
        </authorList>
    </citation>
    <scope>NUCLEOTIDE SEQUENCE</scope>
</reference>
<dbReference type="AlphaFoldDB" id="Q84ZA8"/>
<protein>
    <submittedName>
        <fullName evidence="2">Uncharacterized protein</fullName>
    </submittedName>
</protein>
<dbReference type="EMBL" id="AP005411">
    <property type="protein sequence ID" value="BAD10319.1"/>
    <property type="molecule type" value="Genomic_DNA"/>
</dbReference>
<evidence type="ECO:0000256" key="1">
    <source>
        <dbReference type="SAM" id="MobiDB-lite"/>
    </source>
</evidence>
<gene>
    <name evidence="2" type="primary">P0705A05.118</name>
    <name evidence="3" type="ORF">OSJNBa0044E16.2</name>
</gene>